<evidence type="ECO:0000256" key="12">
    <source>
        <dbReference type="RuleBase" id="RU363032"/>
    </source>
</evidence>
<keyword evidence="8 12" id="KW-0472">Membrane</keyword>
<dbReference type="PROSITE" id="PS50928">
    <property type="entry name" value="ABC_TM1"/>
    <property type="match status" value="1"/>
</dbReference>
<gene>
    <name evidence="14" type="ORF">IV01_15625</name>
</gene>
<dbReference type="GO" id="GO:0022857">
    <property type="term" value="F:transmembrane transporter activity"/>
    <property type="evidence" value="ECO:0007669"/>
    <property type="project" value="InterPro"/>
</dbReference>
<dbReference type="PANTHER" id="PTHR30614">
    <property type="entry name" value="MEMBRANE COMPONENT OF AMINO ACID ABC TRANSPORTER"/>
    <property type="match status" value="1"/>
</dbReference>
<feature type="transmembrane region" description="Helical" evidence="12">
    <location>
        <begin position="15"/>
        <end position="40"/>
    </location>
</feature>
<protein>
    <recommendedName>
        <fullName evidence="11">Glutamate/aspartate import permease protein GltK</fullName>
    </recommendedName>
</protein>
<dbReference type="Gene3D" id="1.10.3720.10">
    <property type="entry name" value="MetI-like"/>
    <property type="match status" value="1"/>
</dbReference>
<dbReference type="Pfam" id="PF00528">
    <property type="entry name" value="BPD_transp_1"/>
    <property type="match status" value="1"/>
</dbReference>
<name>A0A085VGH4_PSESX</name>
<dbReference type="PATRIC" id="fig|317.175.peg.3254"/>
<evidence type="ECO:0000259" key="13">
    <source>
        <dbReference type="PROSITE" id="PS50928"/>
    </source>
</evidence>
<feature type="transmembrane region" description="Helical" evidence="12">
    <location>
        <begin position="79"/>
        <end position="100"/>
    </location>
</feature>
<evidence type="ECO:0000256" key="10">
    <source>
        <dbReference type="ARBA" id="ARBA00062718"/>
    </source>
</evidence>
<comment type="caution">
    <text evidence="14">The sequence shown here is derived from an EMBL/GenBank/DDBJ whole genome shotgun (WGS) entry which is preliminary data.</text>
</comment>
<proteinExistence type="inferred from homology"/>
<dbReference type="GO" id="GO:0043190">
    <property type="term" value="C:ATP-binding cassette (ABC) transporter complex"/>
    <property type="evidence" value="ECO:0007669"/>
    <property type="project" value="InterPro"/>
</dbReference>
<comment type="function">
    <text evidence="9">Part of the ABC transporter complex GltIJKL involved in glutamate and aspartate uptake. Probably responsible for the translocation of the substrate across the membrane.</text>
</comment>
<comment type="subunit">
    <text evidence="10">The complex is composed of two ATP-binding proteins (GltL), two transmembrane proteins (GltJ and GltK) and a solute-binding protein (GltI).</text>
</comment>
<evidence type="ECO:0000313" key="15">
    <source>
        <dbReference type="Proteomes" id="UP000028631"/>
    </source>
</evidence>
<keyword evidence="6" id="KW-0029">Amino-acid transport</keyword>
<evidence type="ECO:0000256" key="11">
    <source>
        <dbReference type="ARBA" id="ARBA00073645"/>
    </source>
</evidence>
<dbReference type="NCBIfam" id="TIGR01726">
    <property type="entry name" value="HEQRo_perm_3TM"/>
    <property type="match status" value="1"/>
</dbReference>
<dbReference type="PANTHER" id="PTHR30614:SF0">
    <property type="entry name" value="L-CYSTINE TRANSPORT SYSTEM PERMEASE PROTEIN TCYL"/>
    <property type="match status" value="1"/>
</dbReference>
<feature type="transmembrane region" description="Helical" evidence="12">
    <location>
        <begin position="52"/>
        <end position="73"/>
    </location>
</feature>
<accession>A0A085VGH4</accession>
<dbReference type="EMBL" id="JPQU01000043">
    <property type="protein sequence ID" value="KFE54537.1"/>
    <property type="molecule type" value="Genomic_DNA"/>
</dbReference>
<dbReference type="AlphaFoldDB" id="A0A085VGH4"/>
<keyword evidence="4" id="KW-1003">Cell membrane</keyword>
<dbReference type="OrthoDB" id="9809799at2"/>
<evidence type="ECO:0000256" key="5">
    <source>
        <dbReference type="ARBA" id="ARBA00022692"/>
    </source>
</evidence>
<dbReference type="FunFam" id="1.10.3720.10:FF:000006">
    <property type="entry name" value="Glutamate/aspartate ABC transporter, permease protein GltK"/>
    <property type="match status" value="1"/>
</dbReference>
<evidence type="ECO:0000256" key="6">
    <source>
        <dbReference type="ARBA" id="ARBA00022970"/>
    </source>
</evidence>
<dbReference type="InterPro" id="IPR000515">
    <property type="entry name" value="MetI-like"/>
</dbReference>
<dbReference type="PROSITE" id="PS51257">
    <property type="entry name" value="PROKAR_LIPOPROTEIN"/>
    <property type="match status" value="1"/>
</dbReference>
<evidence type="ECO:0000256" key="7">
    <source>
        <dbReference type="ARBA" id="ARBA00022989"/>
    </source>
</evidence>
<keyword evidence="5 12" id="KW-0812">Transmembrane</keyword>
<dbReference type="InterPro" id="IPR010065">
    <property type="entry name" value="AA_ABC_transptr_permease_3TM"/>
</dbReference>
<dbReference type="GO" id="GO:0006865">
    <property type="term" value="P:amino acid transport"/>
    <property type="evidence" value="ECO:0007669"/>
    <property type="project" value="UniProtKB-KW"/>
</dbReference>
<keyword evidence="7 12" id="KW-1133">Transmembrane helix</keyword>
<evidence type="ECO:0000256" key="4">
    <source>
        <dbReference type="ARBA" id="ARBA00022475"/>
    </source>
</evidence>
<keyword evidence="15" id="KW-1185">Reference proteome</keyword>
<feature type="domain" description="ABC transmembrane type-1" evidence="13">
    <location>
        <begin position="16"/>
        <end position="204"/>
    </location>
</feature>
<dbReference type="SUPFAM" id="SSF161098">
    <property type="entry name" value="MetI-like"/>
    <property type="match status" value="1"/>
</dbReference>
<keyword evidence="3 12" id="KW-0813">Transport</keyword>
<dbReference type="InterPro" id="IPR043429">
    <property type="entry name" value="ArtM/GltK/GlnP/TcyL/YhdX-like"/>
</dbReference>
<comment type="subcellular location">
    <subcellularLocation>
        <location evidence="1">Cell inner membrane</location>
        <topology evidence="1">Multi-pass membrane protein</topology>
    </subcellularLocation>
    <subcellularLocation>
        <location evidence="12">Cell membrane</location>
        <topology evidence="12">Multi-pass membrane protein</topology>
    </subcellularLocation>
</comment>
<evidence type="ECO:0000256" key="2">
    <source>
        <dbReference type="ARBA" id="ARBA00010072"/>
    </source>
</evidence>
<evidence type="ECO:0000313" key="14">
    <source>
        <dbReference type="EMBL" id="KFE54537.1"/>
    </source>
</evidence>
<evidence type="ECO:0000256" key="9">
    <source>
        <dbReference type="ARBA" id="ARBA00060298"/>
    </source>
</evidence>
<evidence type="ECO:0000256" key="8">
    <source>
        <dbReference type="ARBA" id="ARBA00023136"/>
    </source>
</evidence>
<reference evidence="14 15" key="1">
    <citation type="submission" date="2014-07" db="EMBL/GenBank/DDBJ databases">
        <title>Draft Genome Sequences of Environmental Pseudomonas syringae strains.</title>
        <authorList>
            <person name="Baltrus D.A."/>
            <person name="Berge O."/>
            <person name="Morris C."/>
        </authorList>
    </citation>
    <scope>NUCLEOTIDE SEQUENCE [LARGE SCALE GENOMIC DNA]</scope>
    <source>
        <strain evidence="14 15">GAW0119</strain>
    </source>
</reference>
<organism evidence="14 15">
    <name type="scientific">Pseudomonas syringae</name>
    <dbReference type="NCBI Taxonomy" id="317"/>
    <lineage>
        <taxon>Bacteria</taxon>
        <taxon>Pseudomonadati</taxon>
        <taxon>Pseudomonadota</taxon>
        <taxon>Gammaproteobacteria</taxon>
        <taxon>Pseudomonadales</taxon>
        <taxon>Pseudomonadaceae</taxon>
        <taxon>Pseudomonas</taxon>
    </lineage>
</organism>
<dbReference type="RefSeq" id="WP_032629466.1">
    <property type="nucleotide sequence ID" value="NZ_JPQU01000043.1"/>
</dbReference>
<comment type="similarity">
    <text evidence="2">Belongs to the binding-protein-dependent transport system permease family. HisMQ subfamily.</text>
</comment>
<dbReference type="InterPro" id="IPR035906">
    <property type="entry name" value="MetI-like_sf"/>
</dbReference>
<evidence type="ECO:0000256" key="1">
    <source>
        <dbReference type="ARBA" id="ARBA00004429"/>
    </source>
</evidence>
<evidence type="ECO:0000256" key="3">
    <source>
        <dbReference type="ARBA" id="ARBA00022448"/>
    </source>
</evidence>
<sequence>MWELFLRSLPLLEKAIVMTLGLGLGAFILGCILGMLIALLRLSSVRLLRALAFSYVSLFRGTPLLVQILLIYFGLPHYGIVLTPIPSALLALTLFSAAYLSEIFRAGINSVDPGQWEAAKSMSMGYWTSLRRIILPQALRIATPPLGSRMIALVKDTSLASTITVMELTRVAEQVGAATFRYMEMFLMVGAMYWLINQVLTILQTWLEGRWTRHMR</sequence>
<feature type="transmembrane region" description="Helical" evidence="12">
    <location>
        <begin position="186"/>
        <end position="207"/>
    </location>
</feature>
<dbReference type="CDD" id="cd06261">
    <property type="entry name" value="TM_PBP2"/>
    <property type="match status" value="1"/>
</dbReference>
<dbReference type="Proteomes" id="UP000028631">
    <property type="component" value="Unassembled WGS sequence"/>
</dbReference>